<dbReference type="Pfam" id="PF24575">
    <property type="entry name" value="TPR_Slam"/>
    <property type="match status" value="1"/>
</dbReference>
<keyword evidence="4" id="KW-0732">Signal</keyword>
<dbReference type="Gene3D" id="1.25.40.10">
    <property type="entry name" value="Tetratricopeptide repeat domain"/>
    <property type="match status" value="1"/>
</dbReference>
<dbReference type="Proteomes" id="UP001214976">
    <property type="component" value="Unassembled WGS sequence"/>
</dbReference>
<evidence type="ECO:0000256" key="3">
    <source>
        <dbReference type="ARBA" id="ARBA00022692"/>
    </source>
</evidence>
<evidence type="ECO:0000256" key="6">
    <source>
        <dbReference type="ARBA" id="ARBA00023237"/>
    </source>
</evidence>
<comment type="subcellular location">
    <subcellularLocation>
        <location evidence="1">Cell outer membrane</location>
        <topology evidence="1">Multi-pass membrane protein</topology>
    </subcellularLocation>
</comment>
<evidence type="ECO:0000256" key="4">
    <source>
        <dbReference type="ARBA" id="ARBA00022729"/>
    </source>
</evidence>
<reference evidence="10" key="1">
    <citation type="submission" date="2023-03" db="EMBL/GenBank/DDBJ databases">
        <title>Classification of Bisgaard taxon 6 and taxon 10 as Exercitatus varius gen. nov., spec. nov.</title>
        <authorList>
            <person name="Christensen H."/>
        </authorList>
    </citation>
    <scope>NUCLEOTIDE SEQUENCE</scope>
    <source>
        <strain evidence="10">86116</strain>
    </source>
</reference>
<proteinExistence type="inferred from homology"/>
<dbReference type="InterPro" id="IPR057556">
    <property type="entry name" value="TPR_Slam"/>
</dbReference>
<protein>
    <submittedName>
        <fullName evidence="10">Surface lipoprotein assembly modifier</fullName>
    </submittedName>
</protein>
<dbReference type="InterPro" id="IPR007655">
    <property type="entry name" value="Slam_C"/>
</dbReference>
<name>A0AAW6Q6S9_9PAST</name>
<evidence type="ECO:0000256" key="5">
    <source>
        <dbReference type="ARBA" id="ARBA00023136"/>
    </source>
</evidence>
<organism evidence="10 11">
    <name type="scientific">Exercitatus varius</name>
    <dbReference type="NCBI Taxonomy" id="67857"/>
    <lineage>
        <taxon>Bacteria</taxon>
        <taxon>Pseudomonadati</taxon>
        <taxon>Pseudomonadota</taxon>
        <taxon>Gammaproteobacteria</taxon>
        <taxon>Pasteurellales</taxon>
        <taxon>Pasteurellaceae</taxon>
        <taxon>Exercitatus</taxon>
    </lineage>
</organism>
<accession>A0AAW6Q6S9</accession>
<evidence type="ECO:0000256" key="1">
    <source>
        <dbReference type="ARBA" id="ARBA00004571"/>
    </source>
</evidence>
<evidence type="ECO:0000313" key="11">
    <source>
        <dbReference type="Proteomes" id="UP001214976"/>
    </source>
</evidence>
<dbReference type="SUPFAM" id="SSF48452">
    <property type="entry name" value="TPR-like"/>
    <property type="match status" value="1"/>
</dbReference>
<feature type="domain" description="Surface lipoprotein assembly modifier C-terminal" evidence="8">
    <location>
        <begin position="152"/>
        <end position="442"/>
    </location>
</feature>
<evidence type="ECO:0000256" key="2">
    <source>
        <dbReference type="ARBA" id="ARBA00022452"/>
    </source>
</evidence>
<keyword evidence="6" id="KW-0998">Cell outer membrane</keyword>
<keyword evidence="3" id="KW-0812">Transmembrane</keyword>
<dbReference type="Pfam" id="PF04575">
    <property type="entry name" value="SlipAM"/>
    <property type="match status" value="1"/>
</dbReference>
<dbReference type="RefSeq" id="WP_317476490.1">
    <property type="nucleotide sequence ID" value="NZ_JARQTW010000002.1"/>
</dbReference>
<gene>
    <name evidence="10" type="ORF">P7M15_01360</name>
</gene>
<feature type="domain" description="Surface lipoprotein assembly modifier N-terminal TPR repeats region" evidence="9">
    <location>
        <begin position="23"/>
        <end position="122"/>
    </location>
</feature>
<evidence type="ECO:0000313" key="10">
    <source>
        <dbReference type="EMBL" id="MDG2949178.1"/>
    </source>
</evidence>
<keyword evidence="5" id="KW-0472">Membrane</keyword>
<keyword evidence="10" id="KW-0449">Lipoprotein</keyword>
<evidence type="ECO:0000256" key="7">
    <source>
        <dbReference type="ARBA" id="ARBA00023609"/>
    </source>
</evidence>
<dbReference type="AlphaFoldDB" id="A0AAW6Q6S9"/>
<comment type="caution">
    <text evidence="10">The sequence shown here is derived from an EMBL/GenBank/DDBJ whole genome shotgun (WGS) entry which is preliminary data.</text>
</comment>
<sequence length="442" mass="51948">MAAVKKLPDSPLPTSGRPMFLFEQDIRTNKILAEQALNQAIERGDPNVMENMLKIYRTFPGTDPLLITFAEAQIAKKRGDLDRAIELYRQILAQRPELTPVRIQLAISLFNDQQDNAAQDQFEKSASDVNLPDDIRGLVNQYKLALEQRDDWQATLSVNYLRNENVNNVSSDVQIEGTAFRKGESMLPKTAHGVGYFFDLERDFNLFNAHYLHLENMLYGKNYWDAHEYDDITNRTYLGYTHKSADQKWSVLPFYEREWYGNHRYKWVSGVRGEFNQWLNSNWQISGALEYGKERYHQNAGLDGNVKVASLTLLWRPIPTRYFWTGVDFTRDNAQTKYYSYDLKTARIGWGEEWDWGISSRFSFSGSKRDYKDNLVLGSVFYFSKAREDEIYHFNATVWKRDWHLWGITPKLNYHWRKQQSNFDSLYSYSDKSVNVLFEKTF</sequence>
<evidence type="ECO:0000259" key="8">
    <source>
        <dbReference type="Pfam" id="PF04575"/>
    </source>
</evidence>
<dbReference type="GO" id="GO:0009279">
    <property type="term" value="C:cell outer membrane"/>
    <property type="evidence" value="ECO:0007669"/>
    <property type="project" value="UniProtKB-SubCell"/>
</dbReference>
<dbReference type="InterPro" id="IPR011990">
    <property type="entry name" value="TPR-like_helical_dom_sf"/>
</dbReference>
<comment type="similarity">
    <text evidence="7">Belongs to the Slam family.</text>
</comment>
<keyword evidence="2" id="KW-1134">Transmembrane beta strand</keyword>
<evidence type="ECO:0000259" key="9">
    <source>
        <dbReference type="Pfam" id="PF24575"/>
    </source>
</evidence>
<dbReference type="EMBL" id="JARQTW010000002">
    <property type="protein sequence ID" value="MDG2949178.1"/>
    <property type="molecule type" value="Genomic_DNA"/>
</dbReference>